<evidence type="ECO:0000256" key="1">
    <source>
        <dbReference type="ARBA" id="ARBA00022723"/>
    </source>
</evidence>
<evidence type="ECO:0000313" key="6">
    <source>
        <dbReference type="Proteomes" id="UP000535908"/>
    </source>
</evidence>
<dbReference type="GO" id="GO:0005829">
    <property type="term" value="C:cytosol"/>
    <property type="evidence" value="ECO:0007669"/>
    <property type="project" value="TreeGrafter"/>
</dbReference>
<evidence type="ECO:0000256" key="3">
    <source>
        <dbReference type="ARBA" id="ARBA00023211"/>
    </source>
</evidence>
<dbReference type="AlphaFoldDB" id="A0A7X0Y6U8"/>
<dbReference type="InterPro" id="IPR023696">
    <property type="entry name" value="Ureohydrolase_dom_sf"/>
</dbReference>
<dbReference type="GO" id="GO:0004053">
    <property type="term" value="F:arginase activity"/>
    <property type="evidence" value="ECO:0007669"/>
    <property type="project" value="TreeGrafter"/>
</dbReference>
<evidence type="ECO:0000256" key="4">
    <source>
        <dbReference type="PROSITE-ProRule" id="PRU00742"/>
    </source>
</evidence>
<dbReference type="Proteomes" id="UP000535908">
    <property type="component" value="Unassembled WGS sequence"/>
</dbReference>
<keyword evidence="2" id="KW-0378">Hydrolase</keyword>
<dbReference type="Pfam" id="PF00491">
    <property type="entry name" value="Arginase"/>
    <property type="match status" value="1"/>
</dbReference>
<reference evidence="5 6" key="1">
    <citation type="submission" date="2020-03" db="EMBL/GenBank/DDBJ databases">
        <title>Soil Listeria distribution.</title>
        <authorList>
            <person name="Liao J."/>
            <person name="Wiedmann M."/>
        </authorList>
    </citation>
    <scope>NUCLEOTIDE SEQUENCE [LARGE SCALE GENOMIC DNA]</scope>
    <source>
        <strain evidence="5 6">FSL L7-0741</strain>
    </source>
</reference>
<sequence length="301" mass="34163">MEKLGILGVPWMFHEERQGVALAPYAIRYTGIVEMLEKMVDDVVDYHNMAFFTDMEQEAILKSKDLKAITYKSKELREIVADMKAEGGMPIIFGGDQFISLSSIAGVQSDGNEQVVIWVNAHADMGTQLNQENLCHNVMATVIGKGPEELESIMNHRFVRGDNVCIVGTRRIDRDEIHVIEAEKILHFEMTTIDRMGFAMMTDEIIQWLARRNGDVHLVLDVDAVDPEFTPGTDFISQGGIYWREIRYFMRNLALSNKISAMTFTGVNPLNDDKNKTAKFVNSLLEEYFKAKSMQIDQLKG</sequence>
<evidence type="ECO:0000256" key="2">
    <source>
        <dbReference type="ARBA" id="ARBA00022801"/>
    </source>
</evidence>
<proteinExistence type="inferred from homology"/>
<dbReference type="SUPFAM" id="SSF52768">
    <property type="entry name" value="Arginase/deacetylase"/>
    <property type="match status" value="1"/>
</dbReference>
<dbReference type="PROSITE" id="PS51409">
    <property type="entry name" value="ARGINASE_2"/>
    <property type="match status" value="1"/>
</dbReference>
<dbReference type="Gene3D" id="3.40.800.10">
    <property type="entry name" value="Ureohydrolase domain"/>
    <property type="match status" value="1"/>
</dbReference>
<keyword evidence="3" id="KW-0464">Manganese</keyword>
<dbReference type="InterPro" id="IPR006035">
    <property type="entry name" value="Ureohydrolase"/>
</dbReference>
<name>A0A7X0Y6U8_9LIST</name>
<dbReference type="PANTHER" id="PTHR43782:SF3">
    <property type="entry name" value="ARGINASE"/>
    <property type="match status" value="1"/>
</dbReference>
<organism evidence="5 6">
    <name type="scientific">Listeria grandensis</name>
    <dbReference type="NCBI Taxonomy" id="1494963"/>
    <lineage>
        <taxon>Bacteria</taxon>
        <taxon>Bacillati</taxon>
        <taxon>Bacillota</taxon>
        <taxon>Bacilli</taxon>
        <taxon>Bacillales</taxon>
        <taxon>Listeriaceae</taxon>
        <taxon>Listeria</taxon>
    </lineage>
</organism>
<dbReference type="PRINTS" id="PR00116">
    <property type="entry name" value="ARGINASE"/>
</dbReference>
<evidence type="ECO:0000313" key="5">
    <source>
        <dbReference type="EMBL" id="MBC1937818.1"/>
    </source>
</evidence>
<keyword evidence="1" id="KW-0479">Metal-binding</keyword>
<dbReference type="PANTHER" id="PTHR43782">
    <property type="entry name" value="ARGINASE"/>
    <property type="match status" value="1"/>
</dbReference>
<accession>A0A7X0Y6U8</accession>
<protein>
    <recommendedName>
        <fullName evidence="7">Arginase</fullName>
    </recommendedName>
</protein>
<comment type="similarity">
    <text evidence="4">Belongs to the arginase family.</text>
</comment>
<dbReference type="EMBL" id="JAARWN010000025">
    <property type="protein sequence ID" value="MBC1937818.1"/>
    <property type="molecule type" value="Genomic_DNA"/>
</dbReference>
<dbReference type="GO" id="GO:0030145">
    <property type="term" value="F:manganese ion binding"/>
    <property type="evidence" value="ECO:0007669"/>
    <property type="project" value="TreeGrafter"/>
</dbReference>
<dbReference type="RefSeq" id="WP_185527896.1">
    <property type="nucleotide sequence ID" value="NZ_JAARWN010000025.1"/>
</dbReference>
<evidence type="ECO:0008006" key="7">
    <source>
        <dbReference type="Google" id="ProtNLM"/>
    </source>
</evidence>
<comment type="caution">
    <text evidence="5">The sequence shown here is derived from an EMBL/GenBank/DDBJ whole genome shotgun (WGS) entry which is preliminary data.</text>
</comment>
<gene>
    <name evidence="5" type="ORF">HCA69_15755</name>
</gene>
<dbReference type="PIRSF" id="PIRSF036979">
    <property type="entry name" value="Arginase"/>
    <property type="match status" value="1"/>
</dbReference>